<evidence type="ECO:0000256" key="1">
    <source>
        <dbReference type="SAM" id="MobiDB-lite"/>
    </source>
</evidence>
<dbReference type="RefSeq" id="WP_204805732.1">
    <property type="nucleotide sequence ID" value="NZ_JACSNX010000035.1"/>
</dbReference>
<proteinExistence type="predicted"/>
<accession>A0ABS2FZD8</accession>
<feature type="compositionally biased region" description="Low complexity" evidence="1">
    <location>
        <begin position="35"/>
        <end position="52"/>
    </location>
</feature>
<feature type="chain" id="PRO_5046701210" evidence="2">
    <location>
        <begin position="24"/>
        <end position="196"/>
    </location>
</feature>
<feature type="region of interest" description="Disordered" evidence="1">
    <location>
        <begin position="26"/>
        <end position="52"/>
    </location>
</feature>
<feature type="signal peptide" evidence="2">
    <location>
        <begin position="1"/>
        <end position="23"/>
    </location>
</feature>
<dbReference type="Proteomes" id="UP000719500">
    <property type="component" value="Unassembled WGS sequence"/>
</dbReference>
<name>A0ABS2FZD8_9FIRM</name>
<dbReference type="PROSITE" id="PS51257">
    <property type="entry name" value="PROKAR_LIPOPROTEIN"/>
    <property type="match status" value="1"/>
</dbReference>
<protein>
    <submittedName>
        <fullName evidence="3">Uncharacterized protein</fullName>
    </submittedName>
</protein>
<gene>
    <name evidence="3" type="ORF">H9X91_13400</name>
</gene>
<dbReference type="EMBL" id="JACSNX010000035">
    <property type="protein sequence ID" value="MBM6852431.1"/>
    <property type="molecule type" value="Genomic_DNA"/>
</dbReference>
<keyword evidence="2" id="KW-0732">Signal</keyword>
<reference evidence="3 4" key="1">
    <citation type="journal article" date="2021" name="Sci. Rep.">
        <title>The distribution of antibiotic resistance genes in chicken gut microbiota commensals.</title>
        <authorList>
            <person name="Juricova H."/>
            <person name="Matiasovicova J."/>
            <person name="Kubasova T."/>
            <person name="Cejkova D."/>
            <person name="Rychlik I."/>
        </authorList>
    </citation>
    <scope>NUCLEOTIDE SEQUENCE [LARGE SCALE GENOMIC DNA]</scope>
    <source>
        <strain evidence="3 4">An411</strain>
    </source>
</reference>
<evidence type="ECO:0000313" key="3">
    <source>
        <dbReference type="EMBL" id="MBM6852431.1"/>
    </source>
</evidence>
<keyword evidence="4" id="KW-1185">Reference proteome</keyword>
<comment type="caution">
    <text evidence="3">The sequence shown here is derived from an EMBL/GenBank/DDBJ whole genome shotgun (WGS) entry which is preliminary data.</text>
</comment>
<evidence type="ECO:0000313" key="4">
    <source>
        <dbReference type="Proteomes" id="UP000719500"/>
    </source>
</evidence>
<evidence type="ECO:0000256" key="2">
    <source>
        <dbReference type="SAM" id="SignalP"/>
    </source>
</evidence>
<organism evidence="3 4">
    <name type="scientific">Oscillibacter valericigenes</name>
    <dbReference type="NCBI Taxonomy" id="351091"/>
    <lineage>
        <taxon>Bacteria</taxon>
        <taxon>Bacillati</taxon>
        <taxon>Bacillota</taxon>
        <taxon>Clostridia</taxon>
        <taxon>Eubacteriales</taxon>
        <taxon>Oscillospiraceae</taxon>
        <taxon>Oscillibacter</taxon>
    </lineage>
</organism>
<sequence length="196" mass="21366">MNRRKWIVLCLAGCLLLALSACGNPGADAENSGGTEEPTQTEEPAQAEEPTQQETLVEYAVEGLGTFTLPEGFTQEAGEIAEPLPTTYATFEKDGYYIQANRFGTDAYEMAGVPLPTDLEDYSTRSGVQDSVPEGTVFDYDDYGNFAAQFIQEDGQLCYYVLLQGEESFGSIYLTAPKDQFDADTVAQWLSGSVLE</sequence>